<dbReference type="Gene3D" id="3.40.50.12090">
    <property type="match status" value="2"/>
</dbReference>
<dbReference type="PANTHER" id="PTHR30032">
    <property type="entry name" value="N-ACETYLMURAMOYL-L-ALANINE AMIDASE-RELATED"/>
    <property type="match status" value="1"/>
</dbReference>
<evidence type="ECO:0000259" key="4">
    <source>
        <dbReference type="SMART" id="SM00429"/>
    </source>
</evidence>
<keyword evidence="2" id="KW-0966">Cell projection</keyword>
<dbReference type="InterPro" id="IPR051922">
    <property type="entry name" value="Bact_Sporulation_Assoc"/>
</dbReference>
<dbReference type="InterPro" id="IPR002909">
    <property type="entry name" value="IPT_dom"/>
</dbReference>
<feature type="domain" description="IPT/TIG" evidence="4">
    <location>
        <begin position="782"/>
        <end position="865"/>
    </location>
</feature>
<dbReference type="OrthoDB" id="9757737at2"/>
<organism evidence="5 6">
    <name type="scientific">Desulfosporosinus lacus DSM 15449</name>
    <dbReference type="NCBI Taxonomy" id="1121420"/>
    <lineage>
        <taxon>Bacteria</taxon>
        <taxon>Bacillati</taxon>
        <taxon>Bacillota</taxon>
        <taxon>Clostridia</taxon>
        <taxon>Eubacteriales</taxon>
        <taxon>Desulfitobacteriaceae</taxon>
        <taxon>Desulfosporosinus</taxon>
    </lineage>
</organism>
<dbReference type="SUPFAM" id="SSF49464">
    <property type="entry name" value="Carboxypeptidase regulatory domain-like"/>
    <property type="match status" value="1"/>
</dbReference>
<evidence type="ECO:0000313" key="6">
    <source>
        <dbReference type="Proteomes" id="UP000183954"/>
    </source>
</evidence>
<feature type="compositionally biased region" description="Gly residues" evidence="3">
    <location>
        <begin position="1166"/>
        <end position="1176"/>
    </location>
</feature>
<proteinExistence type="predicted"/>
<feature type="region of interest" description="Disordered" evidence="3">
    <location>
        <begin position="1162"/>
        <end position="1190"/>
    </location>
</feature>
<dbReference type="InterPro" id="IPR011050">
    <property type="entry name" value="Pectin_lyase_fold/virulence"/>
</dbReference>
<dbReference type="InterPro" id="IPR014756">
    <property type="entry name" value="Ig_E-set"/>
</dbReference>
<dbReference type="Proteomes" id="UP000183954">
    <property type="component" value="Unassembled WGS sequence"/>
</dbReference>
<feature type="compositionally biased region" description="Low complexity" evidence="3">
    <location>
        <begin position="1177"/>
        <end position="1190"/>
    </location>
</feature>
<name>A0A1M5RGA7_9FIRM</name>
<accession>A0A1M5RGA7</accession>
<dbReference type="STRING" id="1121420.SAMN02746098_00541"/>
<dbReference type="GO" id="GO:0042995">
    <property type="term" value="C:cell projection"/>
    <property type="evidence" value="ECO:0007669"/>
    <property type="project" value="UniProtKB-SubCell"/>
</dbReference>
<evidence type="ECO:0000313" key="5">
    <source>
        <dbReference type="EMBL" id="SHH24803.1"/>
    </source>
</evidence>
<sequence>MKISLKHYWASAELSLNLGQFTENALAILFAMVAFLVFLPGTVFAANYTVTNYSDSGAGSLRSAIEQSNSATGPNTIIVPTGTYTLSSGPLEILNHVTIIGANGDLEGDAAKTIIQASDSVDTANTRVFDINPLQDATGYNVALKALTIRNGNVGAGSPYGGAGIAADTGISTVTIYNCIVENNKSSYEGAGLHISGLAGGTFHMEKTVVHNNTAVGPGGGIFLEGDLNAAISLSSILNNASLSSQGGGMSIRPYIAAGIITITSSTITGNSAAGTDVGQGGGIYLNSPAAITDTMISGNVSDLDGGGVYYANYGPGTLTLSNTIFDNNSTIQLGRTKDLYIHTGEYVNAAPIITSPGSILVTEDVACPLTGISFSDIDSGSAAVTATFNVSGGALSATSGGGVTITGAGTGTLTLTGTVSDISAFIATGQIAFTTAANSTESVTLTIGINDGGKTGSGGAKTDSSTVTLTVTAVNDVPIVTASSDISVTENLPSPLTGISFSDVDAGSNGSETMTLSVPSGTLSAISSGGVTVTGAGTGTLTLTGTVSDINAFIAAGQIAFTTAANSTESVTLTIGVNDGGNTGSGGALTASKTVTLTVTAVNNAPTAKSVVPTQSITGTGTVSFTASDIAEDVDSGDILTITDIMTAPESAKAKAVLLSGTVTVTGVASGSTSVVVRASDGNASVNVTVPITVAPPTAYALTITAGTGGAITTGSSGNYPEGSVVSISATATSDYKFYRWTAVGGGTFADSSSASTSFTMPAANVTVMAEFEAIPPTPTSPVISSITPSSGPESGGITVTINGSGFTGATVVNFGTALGTNLTVISDTSITVTSPAGTGTIDVTVTTPDGTSAKNLSDEFTYTSASTSLISITTPSAITGVANGTEKTAAALGLPLSVVLVTGQGNVSANISWDVNASSYDVTTTTEQTFSVSGTVSLPAGVVNPNSVALTTTISVTVNAATTVDKTLMSIAAPSDIVGVANGTAKTAVALGLTTSVILVTDHGSVNANVSWDVNASTYDVAATTEQTFSVTGTVSLPAGVVNPSSIALTTTINVTVDAATTTDKTLISITPLSAITGVANGTAKTALALGLPSNVVLVTDNGNVNANVSWDVNTSSYVVTRTTEQTFSVTGTVSLPAGVVNPNSVALTTTISVTVNAATSSGGDSGGSSGGSSGSTTTVTGDVTDSKTGQIVRDIEARVTAGKDGKKTIEINSKEAIVFQQPNSTHSSVVDLSKLGFSSTTNPDSEITLTADGILQIKNLANGTDSNFTVTYDLGNGQRITIGTIEAKVGSDGKVSLSITLIDPYGIITDPTTGQPIVGVDVTLYYANTERNFRTGKTPDTMVQLPILDGFKPNNNKNPQVSDASGAYGFMVFPTSDYYIVATKEGYEAYKSPTISVEQDIVKWDFKMNQSITGVKRLAGLTSVDTALEIAKANYTTKLSNVVLATAENYPDALAGSVLAYKLNAPILLVGNTEVDQEKIIAYLKSNLEGKGTVYILGGTAVVSAEMEAKVMASGFNQIIRLGGTDRYETAVKIADQLEVQSGTPIVLVYGENYPDALSISSIAAGMQSPILLVQKEGLSKAVQETIAEIKPIKVYIIGGEGVISTAAENQVAQITSLDRTNIVRISGEDRYETSLAVAQYFNLSGQSVCIATGKNFPDALAGSVYAANFNAPIILAEDSLSDQVINFLETRTMTGVTLFGGEAVISKDIEQQLRQLLGK</sequence>
<evidence type="ECO:0000256" key="1">
    <source>
        <dbReference type="ARBA" id="ARBA00004316"/>
    </source>
</evidence>
<dbReference type="Pfam" id="PF18998">
    <property type="entry name" value="Flg_new_2"/>
    <property type="match status" value="1"/>
</dbReference>
<dbReference type="SMART" id="SM00429">
    <property type="entry name" value="IPT"/>
    <property type="match status" value="1"/>
</dbReference>
<dbReference type="SMART" id="SM00710">
    <property type="entry name" value="PbH1"/>
    <property type="match status" value="5"/>
</dbReference>
<dbReference type="InterPro" id="IPR013783">
    <property type="entry name" value="Ig-like_fold"/>
</dbReference>
<dbReference type="Pfam" id="PF01833">
    <property type="entry name" value="TIG"/>
    <property type="match status" value="1"/>
</dbReference>
<comment type="subcellular location">
    <subcellularLocation>
        <location evidence="1">Cell projection</location>
    </subcellularLocation>
</comment>
<dbReference type="InterPro" id="IPR007253">
    <property type="entry name" value="Cell_wall-bd_2"/>
</dbReference>
<dbReference type="CDD" id="cd00102">
    <property type="entry name" value="IPT"/>
    <property type="match status" value="1"/>
</dbReference>
<dbReference type="Gene3D" id="2.60.40.1120">
    <property type="entry name" value="Carboxypeptidase-like, regulatory domain"/>
    <property type="match status" value="1"/>
</dbReference>
<dbReference type="Pfam" id="PF04122">
    <property type="entry name" value="CW_binding_2"/>
    <property type="match status" value="3"/>
</dbReference>
<dbReference type="Gene3D" id="2.60.40.10">
    <property type="entry name" value="Immunoglobulins"/>
    <property type="match status" value="1"/>
</dbReference>
<evidence type="ECO:0000256" key="3">
    <source>
        <dbReference type="SAM" id="MobiDB-lite"/>
    </source>
</evidence>
<dbReference type="InterPro" id="IPR006626">
    <property type="entry name" value="PbH1"/>
</dbReference>
<dbReference type="InterPro" id="IPR008969">
    <property type="entry name" value="CarboxyPept-like_regulatory"/>
</dbReference>
<dbReference type="EMBL" id="FQXJ01000003">
    <property type="protein sequence ID" value="SHH24803.1"/>
    <property type="molecule type" value="Genomic_DNA"/>
</dbReference>
<reference evidence="6" key="1">
    <citation type="submission" date="2016-11" db="EMBL/GenBank/DDBJ databases">
        <authorList>
            <person name="Varghese N."/>
            <person name="Submissions S."/>
        </authorList>
    </citation>
    <scope>NUCLEOTIDE SEQUENCE [LARGE SCALE GENOMIC DNA]</scope>
    <source>
        <strain evidence="6">DSM 15449</strain>
    </source>
</reference>
<dbReference type="PANTHER" id="PTHR30032:SF8">
    <property type="entry name" value="GERMINATION-SPECIFIC N-ACETYLMURAMOYL-L-ALANINE AMIDASE"/>
    <property type="match status" value="1"/>
</dbReference>
<dbReference type="SUPFAM" id="SSF51126">
    <property type="entry name" value="Pectin lyase-like"/>
    <property type="match status" value="1"/>
</dbReference>
<dbReference type="SUPFAM" id="SSF81296">
    <property type="entry name" value="E set domains"/>
    <property type="match status" value="1"/>
</dbReference>
<evidence type="ECO:0000256" key="2">
    <source>
        <dbReference type="ARBA" id="ARBA00023273"/>
    </source>
</evidence>
<keyword evidence="6" id="KW-1185">Reference proteome</keyword>
<dbReference type="RefSeq" id="WP_073027651.1">
    <property type="nucleotide sequence ID" value="NZ_FQXJ01000003.1"/>
</dbReference>
<dbReference type="InterPro" id="IPR044060">
    <property type="entry name" value="Bacterial_rp_domain"/>
</dbReference>
<protein>
    <submittedName>
        <fullName evidence="5">Putative cell wall-binding protein</fullName>
    </submittedName>
</protein>
<gene>
    <name evidence="5" type="ORF">SAMN02746098_00541</name>
</gene>